<organism evidence="2 3">
    <name type="scientific">Emticicia agri</name>
    <dbReference type="NCBI Taxonomy" id="2492393"/>
    <lineage>
        <taxon>Bacteria</taxon>
        <taxon>Pseudomonadati</taxon>
        <taxon>Bacteroidota</taxon>
        <taxon>Cytophagia</taxon>
        <taxon>Cytophagales</taxon>
        <taxon>Leadbetterellaceae</taxon>
        <taxon>Emticicia</taxon>
    </lineage>
</organism>
<dbReference type="Proteomes" id="UP000293162">
    <property type="component" value="Unassembled WGS sequence"/>
</dbReference>
<evidence type="ECO:0000256" key="1">
    <source>
        <dbReference type="SAM" id="MobiDB-lite"/>
    </source>
</evidence>
<feature type="compositionally biased region" description="Low complexity" evidence="1">
    <location>
        <begin position="17"/>
        <end position="38"/>
    </location>
</feature>
<dbReference type="OrthoDB" id="9856071at2"/>
<name>A0A4Q5LTM7_9BACT</name>
<reference evidence="2 3" key="1">
    <citation type="submission" date="2019-02" db="EMBL/GenBank/DDBJ databases">
        <title>Bacterial novel species Emticicia sp. 17J42-9 isolated from soil.</title>
        <authorList>
            <person name="Jung H.-Y."/>
        </authorList>
    </citation>
    <scope>NUCLEOTIDE SEQUENCE [LARGE SCALE GENOMIC DNA]</scope>
    <source>
        <strain evidence="2 3">17J42-9</strain>
    </source>
</reference>
<dbReference type="EMBL" id="SEWF01000062">
    <property type="protein sequence ID" value="RYU92986.1"/>
    <property type="molecule type" value="Genomic_DNA"/>
</dbReference>
<accession>A0A4Q5LTM7</accession>
<keyword evidence="3" id="KW-1185">Reference proteome</keyword>
<feature type="compositionally biased region" description="Low complexity" evidence="1">
    <location>
        <begin position="44"/>
        <end position="54"/>
    </location>
</feature>
<gene>
    <name evidence="2" type="ORF">EWM59_24420</name>
</gene>
<sequence length="128" mass="14052">MNTIENTPRREDEIPATQQQGNQNSSQQAQQNNANQGQQGQGNTGSTQQGANQNSGEQEEQSAYRGQGGEEFDVDASDAVNRQADYSGNSERDIEDSTLDSDRDIESQRDSDQNITPGDKAPNKDFNR</sequence>
<dbReference type="RefSeq" id="WP_130023867.1">
    <property type="nucleotide sequence ID" value="NZ_SEWF01000062.1"/>
</dbReference>
<evidence type="ECO:0000313" key="3">
    <source>
        <dbReference type="Proteomes" id="UP000293162"/>
    </source>
</evidence>
<evidence type="ECO:0000313" key="2">
    <source>
        <dbReference type="EMBL" id="RYU92986.1"/>
    </source>
</evidence>
<feature type="compositionally biased region" description="Basic and acidic residues" evidence="1">
    <location>
        <begin position="100"/>
        <end position="112"/>
    </location>
</feature>
<dbReference type="AlphaFoldDB" id="A0A4Q5LTM7"/>
<feature type="region of interest" description="Disordered" evidence="1">
    <location>
        <begin position="1"/>
        <end position="128"/>
    </location>
</feature>
<protein>
    <submittedName>
        <fullName evidence="2">Uncharacterized protein</fullName>
    </submittedName>
</protein>
<comment type="caution">
    <text evidence="2">The sequence shown here is derived from an EMBL/GenBank/DDBJ whole genome shotgun (WGS) entry which is preliminary data.</text>
</comment>
<proteinExistence type="predicted"/>